<proteinExistence type="predicted"/>
<comment type="caution">
    <text evidence="1">The sequence shown here is derived from an EMBL/GenBank/DDBJ whole genome shotgun (WGS) entry which is preliminary data.</text>
</comment>
<evidence type="ECO:0000313" key="2">
    <source>
        <dbReference type="Proteomes" id="UP001444661"/>
    </source>
</evidence>
<sequence>MDPISAFALACNILQIIDTSAKVLFKASECYKDGTTAETSQLSGNLHLLGSLGSELRSIGAGTSSPLSTAEVKLVEANERCLQLSEQLGNLLNGLKINETSVWQALSRSVRTMRYRDKIFELREGVSDSRANLNLAMLRLMQ</sequence>
<gene>
    <name evidence="1" type="ORF">PG993_012593</name>
</gene>
<reference evidence="1 2" key="1">
    <citation type="submission" date="2023-01" db="EMBL/GenBank/DDBJ databases">
        <title>Analysis of 21 Apiospora genomes using comparative genomics revels a genus with tremendous synthesis potential of carbohydrate active enzymes and secondary metabolites.</title>
        <authorList>
            <person name="Sorensen T."/>
        </authorList>
    </citation>
    <scope>NUCLEOTIDE SEQUENCE [LARGE SCALE GENOMIC DNA]</scope>
    <source>
        <strain evidence="1 2">CBS 33761</strain>
    </source>
</reference>
<name>A0ABR1S2W9_9PEZI</name>
<organism evidence="1 2">
    <name type="scientific">Apiospora rasikravindrae</name>
    <dbReference type="NCBI Taxonomy" id="990691"/>
    <lineage>
        <taxon>Eukaryota</taxon>
        <taxon>Fungi</taxon>
        <taxon>Dikarya</taxon>
        <taxon>Ascomycota</taxon>
        <taxon>Pezizomycotina</taxon>
        <taxon>Sordariomycetes</taxon>
        <taxon>Xylariomycetidae</taxon>
        <taxon>Amphisphaeriales</taxon>
        <taxon>Apiosporaceae</taxon>
        <taxon>Apiospora</taxon>
    </lineage>
</organism>
<dbReference type="Proteomes" id="UP001444661">
    <property type="component" value="Unassembled WGS sequence"/>
</dbReference>
<evidence type="ECO:0000313" key="1">
    <source>
        <dbReference type="EMBL" id="KAK8024527.1"/>
    </source>
</evidence>
<evidence type="ECO:0008006" key="3">
    <source>
        <dbReference type="Google" id="ProtNLM"/>
    </source>
</evidence>
<protein>
    <recommendedName>
        <fullName evidence="3">Fungal N-terminal domain-containing protein</fullName>
    </recommendedName>
</protein>
<keyword evidence="2" id="KW-1185">Reference proteome</keyword>
<dbReference type="EMBL" id="JAQQWK010000011">
    <property type="protein sequence ID" value="KAK8024527.1"/>
    <property type="molecule type" value="Genomic_DNA"/>
</dbReference>
<accession>A0ABR1S2W9</accession>